<name>A0A437J4S9_9SPHN</name>
<dbReference type="OrthoDB" id="7476630at2"/>
<dbReference type="Proteomes" id="UP000282977">
    <property type="component" value="Unassembled WGS sequence"/>
</dbReference>
<dbReference type="InterPro" id="IPR045599">
    <property type="entry name" value="DUF6456"/>
</dbReference>
<evidence type="ECO:0000256" key="1">
    <source>
        <dbReference type="SAM" id="MobiDB-lite"/>
    </source>
</evidence>
<feature type="region of interest" description="Disordered" evidence="1">
    <location>
        <begin position="70"/>
        <end position="89"/>
    </location>
</feature>
<dbReference type="EMBL" id="RZUL01000005">
    <property type="protein sequence ID" value="RVT39800.1"/>
    <property type="molecule type" value="Genomic_DNA"/>
</dbReference>
<evidence type="ECO:0000313" key="4">
    <source>
        <dbReference type="Proteomes" id="UP000282977"/>
    </source>
</evidence>
<dbReference type="RefSeq" id="WP_127691499.1">
    <property type="nucleotide sequence ID" value="NZ_RZUL01000005.1"/>
</dbReference>
<evidence type="ECO:0000313" key="3">
    <source>
        <dbReference type="EMBL" id="RVT39800.1"/>
    </source>
</evidence>
<keyword evidence="4" id="KW-1185">Reference proteome</keyword>
<feature type="domain" description="DUF6456" evidence="2">
    <location>
        <begin position="24"/>
        <end position="153"/>
    </location>
</feature>
<protein>
    <recommendedName>
        <fullName evidence="2">DUF6456 domain-containing protein</fullName>
    </recommendedName>
</protein>
<reference evidence="3 4" key="1">
    <citation type="submission" date="2019-01" db="EMBL/GenBank/DDBJ databases">
        <authorList>
            <person name="Chen W.-M."/>
        </authorList>
    </citation>
    <scope>NUCLEOTIDE SEQUENCE [LARGE SCALE GENOMIC DNA]</scope>
    <source>
        <strain evidence="3 4">TLA-22</strain>
    </source>
</reference>
<gene>
    <name evidence="3" type="ORF">ENE74_13710</name>
</gene>
<evidence type="ECO:0000259" key="2">
    <source>
        <dbReference type="Pfam" id="PF20057"/>
    </source>
</evidence>
<sequence>MPVPAACLVERTLRDSDGRLHHVTINLAESPLGWLHARGRLSDRQYAAGELLRRDWERAGMGAQVTMRWDPTPVARGRGGAPDAPDPTMPQLSARDRLAAAMRAAGPGLSDILWRVACAGEGLVAAEKALGWPGRAGKLVLGFALDRVADYYRIPA</sequence>
<organism evidence="3 4">
    <name type="scientific">Sphingobium algorifonticola</name>
    <dbReference type="NCBI Taxonomy" id="2008318"/>
    <lineage>
        <taxon>Bacteria</taxon>
        <taxon>Pseudomonadati</taxon>
        <taxon>Pseudomonadota</taxon>
        <taxon>Alphaproteobacteria</taxon>
        <taxon>Sphingomonadales</taxon>
        <taxon>Sphingomonadaceae</taxon>
        <taxon>Sphingobium</taxon>
    </lineage>
</organism>
<comment type="caution">
    <text evidence="3">The sequence shown here is derived from an EMBL/GenBank/DDBJ whole genome shotgun (WGS) entry which is preliminary data.</text>
</comment>
<proteinExistence type="predicted"/>
<dbReference type="AlphaFoldDB" id="A0A437J4S9"/>
<dbReference type="Pfam" id="PF20057">
    <property type="entry name" value="DUF6456"/>
    <property type="match status" value="1"/>
</dbReference>
<accession>A0A437J4S9</accession>